<feature type="transmembrane region" description="Helical" evidence="7">
    <location>
        <begin position="124"/>
        <end position="146"/>
    </location>
</feature>
<organism evidence="9 10">
    <name type="scientific">Kaistia geumhonensis</name>
    <dbReference type="NCBI Taxonomy" id="410839"/>
    <lineage>
        <taxon>Bacteria</taxon>
        <taxon>Pseudomonadati</taxon>
        <taxon>Pseudomonadota</taxon>
        <taxon>Alphaproteobacteria</taxon>
        <taxon>Hyphomicrobiales</taxon>
        <taxon>Kaistiaceae</taxon>
        <taxon>Kaistia</taxon>
    </lineage>
</organism>
<evidence type="ECO:0000256" key="1">
    <source>
        <dbReference type="ARBA" id="ARBA00004651"/>
    </source>
</evidence>
<feature type="transmembrane region" description="Helical" evidence="7">
    <location>
        <begin position="68"/>
        <end position="87"/>
    </location>
</feature>
<dbReference type="InterPro" id="IPR020846">
    <property type="entry name" value="MFS_dom"/>
</dbReference>
<feature type="transmembrane region" description="Helical" evidence="7">
    <location>
        <begin position="325"/>
        <end position="345"/>
    </location>
</feature>
<dbReference type="InterPro" id="IPR004638">
    <property type="entry name" value="EmrB-like"/>
</dbReference>
<proteinExistence type="predicted"/>
<feature type="transmembrane region" description="Helical" evidence="7">
    <location>
        <begin position="379"/>
        <end position="398"/>
    </location>
</feature>
<feature type="transmembrane region" description="Helical" evidence="7">
    <location>
        <begin position="29"/>
        <end position="48"/>
    </location>
</feature>
<evidence type="ECO:0000256" key="4">
    <source>
        <dbReference type="ARBA" id="ARBA00022692"/>
    </source>
</evidence>
<feature type="domain" description="Major facilitator superfamily (MFS) profile" evidence="8">
    <location>
        <begin position="33"/>
        <end position="493"/>
    </location>
</feature>
<dbReference type="EMBL" id="JAUSWJ010000001">
    <property type="protein sequence ID" value="MDQ0514421.1"/>
    <property type="molecule type" value="Genomic_DNA"/>
</dbReference>
<feature type="transmembrane region" description="Helical" evidence="7">
    <location>
        <begin position="99"/>
        <end position="118"/>
    </location>
</feature>
<evidence type="ECO:0000256" key="3">
    <source>
        <dbReference type="ARBA" id="ARBA00022475"/>
    </source>
</evidence>
<feature type="transmembrane region" description="Helical" evidence="7">
    <location>
        <begin position="244"/>
        <end position="267"/>
    </location>
</feature>
<dbReference type="InterPro" id="IPR011701">
    <property type="entry name" value="MFS"/>
</dbReference>
<feature type="transmembrane region" description="Helical" evidence="7">
    <location>
        <begin position="461"/>
        <end position="485"/>
    </location>
</feature>
<dbReference type="NCBIfam" id="TIGR00711">
    <property type="entry name" value="efflux_EmrB"/>
    <property type="match status" value="1"/>
</dbReference>
<comment type="caution">
    <text evidence="9">The sequence shown here is derived from an EMBL/GenBank/DDBJ whole genome shotgun (WGS) entry which is preliminary data.</text>
</comment>
<keyword evidence="10" id="KW-1185">Reference proteome</keyword>
<accession>A0ABU0M0E5</accession>
<dbReference type="SUPFAM" id="SSF103473">
    <property type="entry name" value="MFS general substrate transporter"/>
    <property type="match status" value="1"/>
</dbReference>
<keyword evidence="2" id="KW-0813">Transport</keyword>
<dbReference type="Proteomes" id="UP001223743">
    <property type="component" value="Unassembled WGS sequence"/>
</dbReference>
<evidence type="ECO:0000256" key="2">
    <source>
        <dbReference type="ARBA" id="ARBA00022448"/>
    </source>
</evidence>
<dbReference type="Gene3D" id="1.20.1250.20">
    <property type="entry name" value="MFS general substrate transporter like domains"/>
    <property type="match status" value="1"/>
</dbReference>
<dbReference type="RefSeq" id="WP_266282262.1">
    <property type="nucleotide sequence ID" value="NZ_JAPKNF010000001.1"/>
</dbReference>
<dbReference type="PANTHER" id="PTHR42718">
    <property type="entry name" value="MAJOR FACILITATOR SUPERFAMILY MULTIDRUG TRANSPORTER MFSC"/>
    <property type="match status" value="1"/>
</dbReference>
<keyword evidence="4 7" id="KW-0812">Transmembrane</keyword>
<evidence type="ECO:0000256" key="7">
    <source>
        <dbReference type="SAM" id="Phobius"/>
    </source>
</evidence>
<evidence type="ECO:0000259" key="8">
    <source>
        <dbReference type="PROSITE" id="PS50850"/>
    </source>
</evidence>
<dbReference type="PRINTS" id="PR01036">
    <property type="entry name" value="TCRTETB"/>
</dbReference>
<name>A0ABU0M0E5_9HYPH</name>
<sequence length="493" mass="51585">MTEPQASGAATGKNPITALRERIAARPNYPWYVVAVTCVGSFMGQFDASVVQLALPDLAVRFETRETVVSWVALAYVVAFSAALPPFGRLCEMFGRKRLYLLGMTIFLVTSALCGMAGSLGELIAFRVVQGVGAALLGANSIAILVHAAGNERRPRAMGYFSAAQAVGVSLGPIVGGLLLGSFGWPAIFWVTVPVGIVGVAVGWLVLPDDSPSPRENGFDWLGMVLLGPAIVALVVVLNHAADWGIASAPSLSLLVAGVALLALFIWRERGAKAPMIDLKLFGSRPFSLGVFAVMLSFALLYGMFYLMSYALIRGLHEPPTRAGLRMSAIPIALGIAAPIAGMLVKRYTTATLSLFGMALSTTALLTLSLIALEPVPSRAIGMVALAVFGAGLGFFMAPNNSATMGTAPKGLSGEAGAMLNLARMLGVSLGVASAASMLRFQTARISAETQTDVFFYGHPMLGAVESSFGLMFGIALVATVATLIRRRLAPEA</sequence>
<feature type="transmembrane region" description="Helical" evidence="7">
    <location>
        <begin position="419"/>
        <end position="441"/>
    </location>
</feature>
<feature type="transmembrane region" description="Helical" evidence="7">
    <location>
        <begin position="219"/>
        <end position="238"/>
    </location>
</feature>
<dbReference type="InterPro" id="IPR036259">
    <property type="entry name" value="MFS_trans_sf"/>
</dbReference>
<feature type="transmembrane region" description="Helical" evidence="7">
    <location>
        <begin position="352"/>
        <end position="373"/>
    </location>
</feature>
<dbReference type="Gene3D" id="1.20.1720.10">
    <property type="entry name" value="Multidrug resistance protein D"/>
    <property type="match status" value="1"/>
</dbReference>
<dbReference type="CDD" id="cd17321">
    <property type="entry name" value="MFS_MMR_MDR_like"/>
    <property type="match status" value="1"/>
</dbReference>
<keyword evidence="3" id="KW-1003">Cell membrane</keyword>
<keyword evidence="6 7" id="KW-0472">Membrane</keyword>
<protein>
    <submittedName>
        <fullName evidence="9">EmrB/QacA subfamily drug resistance transporter</fullName>
    </submittedName>
</protein>
<evidence type="ECO:0000313" key="9">
    <source>
        <dbReference type="EMBL" id="MDQ0514421.1"/>
    </source>
</evidence>
<keyword evidence="5 7" id="KW-1133">Transmembrane helix</keyword>
<dbReference type="PANTHER" id="PTHR42718:SF46">
    <property type="entry name" value="BLR6921 PROTEIN"/>
    <property type="match status" value="1"/>
</dbReference>
<feature type="transmembrane region" description="Helical" evidence="7">
    <location>
        <begin position="287"/>
        <end position="313"/>
    </location>
</feature>
<dbReference type="PROSITE" id="PS50850">
    <property type="entry name" value="MFS"/>
    <property type="match status" value="1"/>
</dbReference>
<feature type="transmembrane region" description="Helical" evidence="7">
    <location>
        <begin position="158"/>
        <end position="181"/>
    </location>
</feature>
<evidence type="ECO:0000313" key="10">
    <source>
        <dbReference type="Proteomes" id="UP001223743"/>
    </source>
</evidence>
<comment type="subcellular location">
    <subcellularLocation>
        <location evidence="1">Cell membrane</location>
        <topology evidence="1">Multi-pass membrane protein</topology>
    </subcellularLocation>
</comment>
<evidence type="ECO:0000256" key="6">
    <source>
        <dbReference type="ARBA" id="ARBA00023136"/>
    </source>
</evidence>
<evidence type="ECO:0000256" key="5">
    <source>
        <dbReference type="ARBA" id="ARBA00022989"/>
    </source>
</evidence>
<feature type="transmembrane region" description="Helical" evidence="7">
    <location>
        <begin position="187"/>
        <end position="207"/>
    </location>
</feature>
<reference evidence="9 10" key="1">
    <citation type="submission" date="2023-07" db="EMBL/GenBank/DDBJ databases">
        <title>Genomic Encyclopedia of Type Strains, Phase IV (KMG-IV): sequencing the most valuable type-strain genomes for metagenomic binning, comparative biology and taxonomic classification.</title>
        <authorList>
            <person name="Goeker M."/>
        </authorList>
    </citation>
    <scope>NUCLEOTIDE SEQUENCE [LARGE SCALE GENOMIC DNA]</scope>
    <source>
        <strain evidence="9 10">B1-1</strain>
    </source>
</reference>
<dbReference type="Pfam" id="PF07690">
    <property type="entry name" value="MFS_1"/>
    <property type="match status" value="1"/>
</dbReference>
<gene>
    <name evidence="9" type="ORF">QO015_000034</name>
</gene>